<dbReference type="AlphaFoldDB" id="A0A1S9ZXM5"/>
<proteinExistence type="predicted"/>
<feature type="transmembrane region" description="Helical" evidence="2">
    <location>
        <begin position="37"/>
        <end position="57"/>
    </location>
</feature>
<keyword evidence="5" id="KW-1185">Reference proteome</keyword>
<evidence type="ECO:0000313" key="6">
    <source>
        <dbReference type="Proteomes" id="UP000255279"/>
    </source>
</evidence>
<dbReference type="RefSeq" id="WP_078277084.1">
    <property type="nucleotide sequence ID" value="NZ_MUXU01000054.1"/>
</dbReference>
<evidence type="ECO:0000313" key="4">
    <source>
        <dbReference type="EMBL" id="STZ13889.1"/>
    </source>
</evidence>
<sequence>MNRQIKKPEFIIEPASALWYGVRDFYVKAMAGTMARLTAGGLVFGGFVFTGLAAFILPSTAATIYYSTGQFGEMRFSQLPPAAAHTALQFHEVRKGAAQSGQSANQPQNFGQAATPAHQSASQATSHASTPSQQNEPSQCQILRDNLVALNAGGSVVETDATGKRTTLTDAQISARKERINQTLLTYCQGAS</sequence>
<organism evidence="3 5">
    <name type="scientific">Moraxella caviae</name>
    <dbReference type="NCBI Taxonomy" id="34060"/>
    <lineage>
        <taxon>Bacteria</taxon>
        <taxon>Pseudomonadati</taxon>
        <taxon>Pseudomonadota</taxon>
        <taxon>Gammaproteobacteria</taxon>
        <taxon>Moraxellales</taxon>
        <taxon>Moraxellaceae</taxon>
        <taxon>Moraxella</taxon>
    </lineage>
</organism>
<evidence type="ECO:0000256" key="2">
    <source>
        <dbReference type="SAM" id="Phobius"/>
    </source>
</evidence>
<dbReference type="EMBL" id="UGQE01000004">
    <property type="protein sequence ID" value="STZ13889.1"/>
    <property type="molecule type" value="Genomic_DNA"/>
</dbReference>
<evidence type="ECO:0000256" key="1">
    <source>
        <dbReference type="SAM" id="MobiDB-lite"/>
    </source>
</evidence>
<dbReference type="Proteomes" id="UP000190435">
    <property type="component" value="Unassembled WGS sequence"/>
</dbReference>
<protein>
    <recommendedName>
        <fullName evidence="7">DUF4124 domain-containing protein</fullName>
    </recommendedName>
</protein>
<keyword evidence="2" id="KW-1133">Transmembrane helix</keyword>
<evidence type="ECO:0000313" key="5">
    <source>
        <dbReference type="Proteomes" id="UP000190435"/>
    </source>
</evidence>
<keyword evidence="2" id="KW-0472">Membrane</keyword>
<dbReference type="Proteomes" id="UP000255279">
    <property type="component" value="Unassembled WGS sequence"/>
</dbReference>
<dbReference type="OrthoDB" id="7068596at2"/>
<evidence type="ECO:0008006" key="7">
    <source>
        <dbReference type="Google" id="ProtNLM"/>
    </source>
</evidence>
<reference evidence="4 6" key="2">
    <citation type="submission" date="2018-06" db="EMBL/GenBank/DDBJ databases">
        <authorList>
            <consortium name="Pathogen Informatics"/>
            <person name="Doyle S."/>
        </authorList>
    </citation>
    <scope>NUCLEOTIDE SEQUENCE [LARGE SCALE GENOMIC DNA]</scope>
    <source>
        <strain evidence="4 6">NCTC10293</strain>
    </source>
</reference>
<gene>
    <name evidence="3" type="ORF">B0181_08530</name>
    <name evidence="4" type="ORF">NCTC10293_01468</name>
</gene>
<evidence type="ECO:0000313" key="3">
    <source>
        <dbReference type="EMBL" id="OOR88276.1"/>
    </source>
</evidence>
<name>A0A1S9ZXM5_9GAMM</name>
<feature type="compositionally biased region" description="Low complexity" evidence="1">
    <location>
        <begin position="112"/>
        <end position="134"/>
    </location>
</feature>
<feature type="region of interest" description="Disordered" evidence="1">
    <location>
        <begin position="95"/>
        <end position="138"/>
    </location>
</feature>
<dbReference type="EMBL" id="MUXU01000054">
    <property type="protein sequence ID" value="OOR88276.1"/>
    <property type="molecule type" value="Genomic_DNA"/>
</dbReference>
<feature type="compositionally biased region" description="Polar residues" evidence="1">
    <location>
        <begin position="99"/>
        <end position="111"/>
    </location>
</feature>
<keyword evidence="2" id="KW-0812">Transmembrane</keyword>
<reference evidence="3 5" key="1">
    <citation type="submission" date="2017-02" db="EMBL/GenBank/DDBJ databases">
        <title>Draft genome sequence of Moraxella caviae CCUG 355 type strain.</title>
        <authorList>
            <person name="Engstrom-Jakobsson H."/>
            <person name="Salva-Serra F."/>
            <person name="Thorell K."/>
            <person name="Gonzales-Siles L."/>
            <person name="Karlsson R."/>
            <person name="Boulund F."/>
            <person name="Engstrand L."/>
            <person name="Moore E."/>
        </authorList>
    </citation>
    <scope>NUCLEOTIDE SEQUENCE [LARGE SCALE GENOMIC DNA]</scope>
    <source>
        <strain evidence="3 5">CCUG 355</strain>
    </source>
</reference>
<accession>A0A1S9ZXM5</accession>